<dbReference type="RefSeq" id="XP_009804336.1">
    <property type="nucleotide sequence ID" value="XM_009806034.1"/>
</dbReference>
<dbReference type="AlphaFoldDB" id="A0A1U7YQU1"/>
<dbReference type="InterPro" id="IPR003340">
    <property type="entry name" value="B3_DNA-bd"/>
</dbReference>
<keyword evidence="2" id="KW-0805">Transcription regulation</keyword>
<keyword evidence="3" id="KW-0238">DNA-binding</keyword>
<dbReference type="PANTHER" id="PTHR31674">
    <property type="entry name" value="B3 DOMAIN-CONTAINING PROTEIN REM-LIKE 3-RELATED"/>
    <property type="match status" value="1"/>
</dbReference>
<accession>A0A1U7YQU1</accession>
<dbReference type="PROSITE" id="PS50863">
    <property type="entry name" value="B3"/>
    <property type="match status" value="3"/>
</dbReference>
<dbReference type="GO" id="GO:0003677">
    <property type="term" value="F:DNA binding"/>
    <property type="evidence" value="ECO:0007669"/>
    <property type="project" value="UniProtKB-KW"/>
</dbReference>
<dbReference type="SUPFAM" id="SSF101936">
    <property type="entry name" value="DNA-binding pseudobarrel domain"/>
    <property type="match status" value="3"/>
</dbReference>
<dbReference type="Proteomes" id="UP000189701">
    <property type="component" value="Unplaced"/>
</dbReference>
<feature type="domain" description="TF-B3" evidence="6">
    <location>
        <begin position="8"/>
        <end position="96"/>
    </location>
</feature>
<dbReference type="Pfam" id="PF02362">
    <property type="entry name" value="B3"/>
    <property type="match status" value="3"/>
</dbReference>
<protein>
    <submittedName>
        <fullName evidence="8">B3 domain-containing protein REM10-like</fullName>
    </submittedName>
</protein>
<dbReference type="eggNOG" id="ENOG502SK57">
    <property type="taxonomic scope" value="Eukaryota"/>
</dbReference>
<reference evidence="8" key="2">
    <citation type="submission" date="2025-08" db="UniProtKB">
        <authorList>
            <consortium name="RefSeq"/>
        </authorList>
    </citation>
    <scope>IDENTIFICATION</scope>
    <source>
        <tissue evidence="8">Leaf</tissue>
    </source>
</reference>
<evidence type="ECO:0000259" key="6">
    <source>
        <dbReference type="PROSITE" id="PS50863"/>
    </source>
</evidence>
<dbReference type="CDD" id="cd10017">
    <property type="entry name" value="B3_DNA"/>
    <property type="match status" value="3"/>
</dbReference>
<evidence type="ECO:0000256" key="1">
    <source>
        <dbReference type="ARBA" id="ARBA00004123"/>
    </source>
</evidence>
<comment type="subcellular location">
    <subcellularLocation>
        <location evidence="1">Nucleus</location>
    </subcellularLocation>
</comment>
<evidence type="ECO:0000313" key="7">
    <source>
        <dbReference type="Proteomes" id="UP000189701"/>
    </source>
</evidence>
<evidence type="ECO:0000256" key="5">
    <source>
        <dbReference type="ARBA" id="ARBA00023242"/>
    </source>
</evidence>
<name>A0A1U7YQU1_NICSY</name>
<dbReference type="OrthoDB" id="1305123at2759"/>
<dbReference type="PANTHER" id="PTHR31674:SF83">
    <property type="entry name" value="B3 DOMAIN-CONTAINING PROTEIN REM10-LIKE"/>
    <property type="match status" value="1"/>
</dbReference>
<dbReference type="InterPro" id="IPR039218">
    <property type="entry name" value="REM_fam"/>
</dbReference>
<dbReference type="GO" id="GO:0005634">
    <property type="term" value="C:nucleus"/>
    <property type="evidence" value="ECO:0007669"/>
    <property type="project" value="UniProtKB-SubCell"/>
</dbReference>
<feature type="domain" description="TF-B3" evidence="6">
    <location>
        <begin position="152"/>
        <end position="248"/>
    </location>
</feature>
<evidence type="ECO:0000313" key="8">
    <source>
        <dbReference type="RefSeq" id="XP_009804336.1"/>
    </source>
</evidence>
<keyword evidence="5" id="KW-0539">Nucleus</keyword>
<organism evidence="7 8">
    <name type="scientific">Nicotiana sylvestris</name>
    <name type="common">Wood tobacco</name>
    <name type="synonym">South American tobacco</name>
    <dbReference type="NCBI Taxonomy" id="4096"/>
    <lineage>
        <taxon>Eukaryota</taxon>
        <taxon>Viridiplantae</taxon>
        <taxon>Streptophyta</taxon>
        <taxon>Embryophyta</taxon>
        <taxon>Tracheophyta</taxon>
        <taxon>Spermatophyta</taxon>
        <taxon>Magnoliopsida</taxon>
        <taxon>eudicotyledons</taxon>
        <taxon>Gunneridae</taxon>
        <taxon>Pentapetalae</taxon>
        <taxon>asterids</taxon>
        <taxon>lamiids</taxon>
        <taxon>Solanales</taxon>
        <taxon>Solanaceae</taxon>
        <taxon>Nicotianoideae</taxon>
        <taxon>Nicotianeae</taxon>
        <taxon>Nicotiana</taxon>
    </lineage>
</organism>
<evidence type="ECO:0000256" key="3">
    <source>
        <dbReference type="ARBA" id="ARBA00023125"/>
    </source>
</evidence>
<dbReference type="SMART" id="SM01019">
    <property type="entry name" value="B3"/>
    <property type="match status" value="3"/>
</dbReference>
<proteinExistence type="predicted"/>
<keyword evidence="4" id="KW-0804">Transcription</keyword>
<evidence type="ECO:0000256" key="4">
    <source>
        <dbReference type="ARBA" id="ARBA00023163"/>
    </source>
</evidence>
<evidence type="ECO:0000256" key="2">
    <source>
        <dbReference type="ARBA" id="ARBA00023015"/>
    </source>
</evidence>
<dbReference type="STRING" id="4096.A0A1U7YQU1"/>
<dbReference type="InterPro" id="IPR015300">
    <property type="entry name" value="DNA-bd_pseudobarrel_sf"/>
</dbReference>
<feature type="domain" description="TF-B3" evidence="6">
    <location>
        <begin position="287"/>
        <end position="381"/>
    </location>
</feature>
<gene>
    <name evidence="8" type="primary">LOC104249586</name>
</gene>
<dbReference type="Gene3D" id="2.40.330.10">
    <property type="entry name" value="DNA-binding pseudobarrel domain"/>
    <property type="match status" value="3"/>
</dbReference>
<reference evidence="7" key="1">
    <citation type="journal article" date="2013" name="Genome Biol.">
        <title>Reference genomes and transcriptomes of Nicotiana sylvestris and Nicotiana tomentosiformis.</title>
        <authorList>
            <person name="Sierro N."/>
            <person name="Battey J.N."/>
            <person name="Ouadi S."/>
            <person name="Bovet L."/>
            <person name="Goepfert S."/>
            <person name="Bakaher N."/>
            <person name="Peitsch M.C."/>
            <person name="Ivanov N.V."/>
        </authorList>
    </citation>
    <scope>NUCLEOTIDE SEQUENCE [LARGE SCALE GENOMIC DNA]</scope>
</reference>
<keyword evidence="7" id="KW-1185">Reference proteome</keyword>
<sequence>MKKVPPKKPHFFKPILPGFKNGLKIPVGFLKYLKGHKNEHAILRRGSKQWRVKVNGRRFEAGWAEFAQKHGLQLGDVLIFRHDGNMEFEVTIFDSSGSVREYLQEKVHTTVEETSKNFEFEEKPSPSIKLSNKASSHAEATSLDKLSFGQSHFVCTIRPYCLSKSFLFLPQQFAKANGLTNKKCNLIIRDGRQRSWNLKLSSSRRPRVYIIGDGLRKFIVDNCLKEGDRIMFEVVTNGETPIWKFQVVTNGGTPIREFQDIRKKPSNMSPLNAQVSTTYGDDNDLPYFISTIKPYCTKKSVLYLPLDFVKSNGLMDRKCELILKNEEDRSWSVWLGREGRHFGIVRGWSKFRTANGLQVGDTYKFELIKNGEKPIAHFHCKYSEKVSKREGQ</sequence>